<keyword evidence="2" id="KW-1185">Reference proteome</keyword>
<reference evidence="1 2" key="1">
    <citation type="submission" date="2022-04" db="EMBL/GenBank/DDBJ databases">
        <title>Positive selection, recombination, and allopatry shape intraspecific diversity of widespread and dominant cyanobacteria.</title>
        <authorList>
            <person name="Wei J."/>
            <person name="Shu W."/>
            <person name="Hu C."/>
        </authorList>
    </citation>
    <scope>NUCLEOTIDE SEQUENCE [LARGE SCALE GENOMIC DNA]</scope>
    <source>
        <strain evidence="1 2">AS-A4</strain>
    </source>
</reference>
<dbReference type="EMBL" id="JAMPLM010000003">
    <property type="protein sequence ID" value="MEP1058001.1"/>
    <property type="molecule type" value="Genomic_DNA"/>
</dbReference>
<gene>
    <name evidence="1" type="ORF">NDI38_06080</name>
</gene>
<comment type="caution">
    <text evidence="1">The sequence shown here is derived from an EMBL/GenBank/DDBJ whole genome shotgun (WGS) entry which is preliminary data.</text>
</comment>
<proteinExistence type="predicted"/>
<dbReference type="RefSeq" id="WP_190451435.1">
    <property type="nucleotide sequence ID" value="NZ_JAMPLM010000003.1"/>
</dbReference>
<evidence type="ECO:0000313" key="2">
    <source>
        <dbReference type="Proteomes" id="UP001476950"/>
    </source>
</evidence>
<dbReference type="Proteomes" id="UP001476950">
    <property type="component" value="Unassembled WGS sequence"/>
</dbReference>
<evidence type="ECO:0000313" key="1">
    <source>
        <dbReference type="EMBL" id="MEP1058001.1"/>
    </source>
</evidence>
<sequence length="45" mass="5095">MHTFILQTARIPEKYLSDRPTQAHKGLLQSGLKPKTVGNRLQLAH</sequence>
<name>A0ABV0KFJ4_9CYAN</name>
<accession>A0ABV0KFJ4</accession>
<organism evidence="1 2">
    <name type="scientific">Stenomitos frigidus AS-A4</name>
    <dbReference type="NCBI Taxonomy" id="2933935"/>
    <lineage>
        <taxon>Bacteria</taxon>
        <taxon>Bacillati</taxon>
        <taxon>Cyanobacteriota</taxon>
        <taxon>Cyanophyceae</taxon>
        <taxon>Leptolyngbyales</taxon>
        <taxon>Leptolyngbyaceae</taxon>
        <taxon>Stenomitos</taxon>
    </lineage>
</organism>
<protein>
    <submittedName>
        <fullName evidence="1">Uncharacterized protein</fullName>
    </submittedName>
</protein>